<protein>
    <recommendedName>
        <fullName evidence="1">Ricin B lectin domain-containing protein</fullName>
    </recommendedName>
</protein>
<reference evidence="2 3" key="1">
    <citation type="submission" date="2023-07" db="EMBL/GenBank/DDBJ databases">
        <title>Comparative genomics of wheat-associated soil bacteria to identify genetic determinants of phenazine resistance.</title>
        <authorList>
            <person name="Mouncey N."/>
        </authorList>
    </citation>
    <scope>NUCLEOTIDE SEQUENCE [LARGE SCALE GENOMIC DNA]</scope>
    <source>
        <strain evidence="2 3">B3I12</strain>
    </source>
</reference>
<sequence>MTWKLHKPDNRPRSRYVRTVVSTAKKYGAATVYWDNGATGRYGFGLFDRHSYAVTQQGIIDAIMSGGGGGGGSPGLPSATYKIRNVATGKYLDSDANGVVTLAAASSYDDQDWVVTQHSSGAWTIRNARNGRFYADSGPNNTVIWNSGEVTPDSLWRLETTSGGFRLNNEQSDRHHMYGTSAGEVKWNTGSTDSSTIWSFERKQPKSKSIILDGS</sequence>
<evidence type="ECO:0000313" key="3">
    <source>
        <dbReference type="Proteomes" id="UP001232755"/>
    </source>
</evidence>
<feature type="domain" description="Ricin B lectin" evidence="1">
    <location>
        <begin position="79"/>
        <end position="132"/>
    </location>
</feature>
<accession>A0ABU0QZY1</accession>
<dbReference type="Pfam" id="PF14200">
    <property type="entry name" value="RicinB_lectin_2"/>
    <property type="match status" value="1"/>
</dbReference>
<evidence type="ECO:0000313" key="2">
    <source>
        <dbReference type="EMBL" id="MDQ0752960.1"/>
    </source>
</evidence>
<evidence type="ECO:0000259" key="1">
    <source>
        <dbReference type="Pfam" id="PF14200"/>
    </source>
</evidence>
<dbReference type="Gene3D" id="2.80.10.50">
    <property type="match status" value="1"/>
</dbReference>
<dbReference type="RefSeq" id="WP_307178868.1">
    <property type="nucleotide sequence ID" value="NZ_JAUSYP010000001.1"/>
</dbReference>
<dbReference type="Proteomes" id="UP001232755">
    <property type="component" value="Unassembled WGS sequence"/>
</dbReference>
<dbReference type="EMBL" id="JAUSYP010000001">
    <property type="protein sequence ID" value="MDQ0752960.1"/>
    <property type="molecule type" value="Genomic_DNA"/>
</dbReference>
<proteinExistence type="predicted"/>
<dbReference type="Gene3D" id="3.20.20.80">
    <property type="entry name" value="Glycosidases"/>
    <property type="match status" value="1"/>
</dbReference>
<dbReference type="InterPro" id="IPR000772">
    <property type="entry name" value="Ricin_B_lectin"/>
</dbReference>
<comment type="caution">
    <text evidence="2">The sequence shown here is derived from an EMBL/GenBank/DDBJ whole genome shotgun (WGS) entry which is preliminary data.</text>
</comment>
<keyword evidence="3" id="KW-1185">Reference proteome</keyword>
<dbReference type="SUPFAM" id="SSF50370">
    <property type="entry name" value="Ricin B-like lectins"/>
    <property type="match status" value="1"/>
</dbReference>
<name>A0ABU0QZY1_9ACTN</name>
<gene>
    <name evidence="2" type="ORF">QF034_007191</name>
</gene>
<organism evidence="2 3">
    <name type="scientific">Streptomyces africanus</name>
    <dbReference type="NCBI Taxonomy" id="231024"/>
    <lineage>
        <taxon>Bacteria</taxon>
        <taxon>Bacillati</taxon>
        <taxon>Actinomycetota</taxon>
        <taxon>Actinomycetes</taxon>
        <taxon>Kitasatosporales</taxon>
        <taxon>Streptomycetaceae</taxon>
        <taxon>Streptomyces</taxon>
    </lineage>
</organism>
<dbReference type="InterPro" id="IPR035992">
    <property type="entry name" value="Ricin_B-like_lectins"/>
</dbReference>